<feature type="transmembrane region" description="Helical" evidence="5">
    <location>
        <begin position="88"/>
        <end position="105"/>
    </location>
</feature>
<dbReference type="PANTHER" id="PTHR35371:SF1">
    <property type="entry name" value="BLR7753 PROTEIN"/>
    <property type="match status" value="1"/>
</dbReference>
<keyword evidence="7" id="KW-1185">Reference proteome</keyword>
<dbReference type="PANTHER" id="PTHR35371">
    <property type="entry name" value="INNER MEMBRANE PROTEIN"/>
    <property type="match status" value="1"/>
</dbReference>
<evidence type="ECO:0008006" key="8">
    <source>
        <dbReference type="Google" id="ProtNLM"/>
    </source>
</evidence>
<dbReference type="GO" id="GO:0016020">
    <property type="term" value="C:membrane"/>
    <property type="evidence" value="ECO:0007669"/>
    <property type="project" value="UniProtKB-SubCell"/>
</dbReference>
<keyword evidence="3 5" id="KW-1133">Transmembrane helix</keyword>
<dbReference type="Gene3D" id="1.20.120.550">
    <property type="entry name" value="Membrane associated eicosanoid/glutathione metabolism-like domain"/>
    <property type="match status" value="1"/>
</dbReference>
<dbReference type="InterPro" id="IPR001129">
    <property type="entry name" value="Membr-assoc_MAPEG"/>
</dbReference>
<evidence type="ECO:0000256" key="3">
    <source>
        <dbReference type="ARBA" id="ARBA00022989"/>
    </source>
</evidence>
<dbReference type="RefSeq" id="WP_162310015.1">
    <property type="nucleotide sequence ID" value="NZ_JACHGU010000002.1"/>
</dbReference>
<evidence type="ECO:0000256" key="4">
    <source>
        <dbReference type="ARBA" id="ARBA00023136"/>
    </source>
</evidence>
<dbReference type="InterPro" id="IPR023352">
    <property type="entry name" value="MAPEG-like_dom_sf"/>
</dbReference>
<dbReference type="Proteomes" id="UP000462066">
    <property type="component" value="Unassembled WGS sequence"/>
</dbReference>
<dbReference type="EMBL" id="MWIP01000002">
    <property type="protein sequence ID" value="KAF1687686.1"/>
    <property type="molecule type" value="Genomic_DNA"/>
</dbReference>
<gene>
    <name evidence="6" type="ORF">B1992_03250</name>
</gene>
<feature type="transmembrane region" description="Helical" evidence="5">
    <location>
        <begin position="6"/>
        <end position="26"/>
    </location>
</feature>
<name>A0A7V8GPJ1_9GAMM</name>
<feature type="transmembrane region" description="Helical" evidence="5">
    <location>
        <begin position="112"/>
        <end position="129"/>
    </location>
</feature>
<dbReference type="Pfam" id="PF01124">
    <property type="entry name" value="MAPEG"/>
    <property type="match status" value="1"/>
</dbReference>
<organism evidence="6 7">
    <name type="scientific">Pseudoxanthomonas broegbernensis</name>
    <dbReference type="NCBI Taxonomy" id="83619"/>
    <lineage>
        <taxon>Bacteria</taxon>
        <taxon>Pseudomonadati</taxon>
        <taxon>Pseudomonadota</taxon>
        <taxon>Gammaproteobacteria</taxon>
        <taxon>Lysobacterales</taxon>
        <taxon>Lysobacteraceae</taxon>
        <taxon>Pseudoxanthomonas</taxon>
    </lineage>
</organism>
<proteinExistence type="predicted"/>
<dbReference type="AlphaFoldDB" id="A0A7V8GPJ1"/>
<evidence type="ECO:0000313" key="7">
    <source>
        <dbReference type="Proteomes" id="UP000462066"/>
    </source>
</evidence>
<feature type="transmembrane region" description="Helical" evidence="5">
    <location>
        <begin position="56"/>
        <end position="76"/>
    </location>
</feature>
<evidence type="ECO:0000256" key="2">
    <source>
        <dbReference type="ARBA" id="ARBA00022692"/>
    </source>
</evidence>
<keyword evidence="4 5" id="KW-0472">Membrane</keyword>
<reference evidence="6 7" key="1">
    <citation type="submission" date="2017-10" db="EMBL/GenBank/DDBJ databases">
        <title>Whole genome sequencing of Pseudoxanthomonas broegbernensis DSM 12573(T).</title>
        <authorList>
            <person name="Kumar S."/>
            <person name="Bansal K."/>
            <person name="Kaur A."/>
            <person name="Patil P."/>
            <person name="Sharma S."/>
            <person name="Patil P.B."/>
        </authorList>
    </citation>
    <scope>NUCLEOTIDE SEQUENCE [LARGE SCALE GENOMIC DNA]</scope>
    <source>
        <strain evidence="6 7">DSM 12573</strain>
    </source>
</reference>
<dbReference type="SUPFAM" id="SSF161084">
    <property type="entry name" value="MAPEG domain-like"/>
    <property type="match status" value="1"/>
</dbReference>
<comment type="subcellular location">
    <subcellularLocation>
        <location evidence="1">Membrane</location>
    </subcellularLocation>
</comment>
<protein>
    <recommendedName>
        <fullName evidence="8">MAPEG superfamily protein</fullName>
    </recommendedName>
</protein>
<evidence type="ECO:0000256" key="5">
    <source>
        <dbReference type="SAM" id="Phobius"/>
    </source>
</evidence>
<keyword evidence="2 5" id="KW-0812">Transmembrane</keyword>
<evidence type="ECO:0000313" key="6">
    <source>
        <dbReference type="EMBL" id="KAF1687686.1"/>
    </source>
</evidence>
<sequence>MSIEIQYLAWAVVLGFAQLLLASLLATRQRGVAWNTGPRDAAAGPLPATAGRAQRALGNFLETFPFFAAAVLAVVWSGRADAHTALGVQLYLWSRLVYVPLYLFAVRYLRSLAWALAMAGLALVLWPLLG</sequence>
<accession>A0A7V8GPJ1</accession>
<evidence type="ECO:0000256" key="1">
    <source>
        <dbReference type="ARBA" id="ARBA00004370"/>
    </source>
</evidence>
<comment type="caution">
    <text evidence="6">The sequence shown here is derived from an EMBL/GenBank/DDBJ whole genome shotgun (WGS) entry which is preliminary data.</text>
</comment>